<dbReference type="PANTHER" id="PTHR45544">
    <property type="entry name" value="THIOSULFATE:GLUTATHIONE SULFURTRANSFERASE"/>
    <property type="match status" value="1"/>
</dbReference>
<feature type="domain" description="Rhodanese" evidence="2">
    <location>
        <begin position="16"/>
        <end position="114"/>
    </location>
</feature>
<comment type="caution">
    <text evidence="3">The sequence shown here is derived from an EMBL/GenBank/DDBJ whole genome shotgun (WGS) entry which is preliminary data.</text>
</comment>
<accession>A0ABD1IRD9</accession>
<keyword evidence="4" id="KW-1185">Reference proteome</keyword>
<name>A0ABD1IRD9_9TELE</name>
<dbReference type="AlphaFoldDB" id="A0ABD1IRD9"/>
<gene>
    <name evidence="3" type="ORF">ACEWY4_027062</name>
</gene>
<proteinExistence type="predicted"/>
<dbReference type="InterPro" id="IPR001763">
    <property type="entry name" value="Rhodanese-like_dom"/>
</dbReference>
<feature type="active site" description="Cysteine persulfide intermediate" evidence="1">
    <location>
        <position position="78"/>
    </location>
</feature>
<dbReference type="SMART" id="SM00450">
    <property type="entry name" value="RHOD"/>
    <property type="match status" value="1"/>
</dbReference>
<reference evidence="3 4" key="1">
    <citation type="submission" date="2024-09" db="EMBL/GenBank/DDBJ databases">
        <title>A chromosome-level genome assembly of Gray's grenadier anchovy, Coilia grayii.</title>
        <authorList>
            <person name="Fu Z."/>
        </authorList>
    </citation>
    <scope>NUCLEOTIDE SEQUENCE [LARGE SCALE GENOMIC DNA]</scope>
    <source>
        <strain evidence="3">G4</strain>
        <tissue evidence="3">Muscle</tissue>
    </source>
</reference>
<evidence type="ECO:0000313" key="3">
    <source>
        <dbReference type="EMBL" id="KAL2077558.1"/>
    </source>
</evidence>
<evidence type="ECO:0000256" key="1">
    <source>
        <dbReference type="PIRSR" id="PIRSR642457-1"/>
    </source>
</evidence>
<dbReference type="InterPro" id="IPR036873">
    <property type="entry name" value="Rhodanese-like_dom_sf"/>
</dbReference>
<dbReference type="PANTHER" id="PTHR45544:SF1">
    <property type="entry name" value="THIOSULFATE:GLUTATHIONE SULFURTRANSFERASE"/>
    <property type="match status" value="1"/>
</dbReference>
<dbReference type="SUPFAM" id="SSF52821">
    <property type="entry name" value="Rhodanese/Cell cycle control phosphatase"/>
    <property type="match status" value="1"/>
</dbReference>
<protein>
    <recommendedName>
        <fullName evidence="2">Rhodanese domain-containing protein</fullName>
    </recommendedName>
</protein>
<evidence type="ECO:0000259" key="2">
    <source>
        <dbReference type="PROSITE" id="PS50206"/>
    </source>
</evidence>
<dbReference type="Pfam" id="PF00581">
    <property type="entry name" value="Rhodanese"/>
    <property type="match status" value="1"/>
</dbReference>
<dbReference type="Proteomes" id="UP001591681">
    <property type="component" value="Unassembled WGS sequence"/>
</dbReference>
<dbReference type="InterPro" id="IPR042457">
    <property type="entry name" value="TSTD1_mml"/>
</dbReference>
<dbReference type="PROSITE" id="PS50206">
    <property type="entry name" value="RHODANESE_3"/>
    <property type="match status" value="1"/>
</dbReference>
<evidence type="ECO:0000313" key="4">
    <source>
        <dbReference type="Proteomes" id="UP001591681"/>
    </source>
</evidence>
<dbReference type="Gene3D" id="3.40.250.10">
    <property type="entry name" value="Rhodanese-like domain"/>
    <property type="match status" value="1"/>
</dbReference>
<dbReference type="EMBL" id="JBHFQA010000024">
    <property type="protein sequence ID" value="KAL2077558.1"/>
    <property type="molecule type" value="Genomic_DNA"/>
</dbReference>
<organism evidence="3 4">
    <name type="scientific">Coilia grayii</name>
    <name type="common">Gray's grenadier anchovy</name>
    <dbReference type="NCBI Taxonomy" id="363190"/>
    <lineage>
        <taxon>Eukaryota</taxon>
        <taxon>Metazoa</taxon>
        <taxon>Chordata</taxon>
        <taxon>Craniata</taxon>
        <taxon>Vertebrata</taxon>
        <taxon>Euteleostomi</taxon>
        <taxon>Actinopterygii</taxon>
        <taxon>Neopterygii</taxon>
        <taxon>Teleostei</taxon>
        <taxon>Clupei</taxon>
        <taxon>Clupeiformes</taxon>
        <taxon>Clupeoidei</taxon>
        <taxon>Engraulidae</taxon>
        <taxon>Coilinae</taxon>
        <taxon>Coilia</taxon>
    </lineage>
</organism>
<sequence length="115" mass="12524">MASADISYSELKALIEKGGLLLVDVRSKEEVDRGCIPGSIHIPLDKVETDMALDASAFQQKFGVPKPPLDTPDLIFHCQMGRRGAAATEKARGLGFQKARNYTGGYKEWSEKAGK</sequence>